<organism evidence="1 2">
    <name type="scientific">Jimgerdemannia flammicorona</name>
    <dbReference type="NCBI Taxonomy" id="994334"/>
    <lineage>
        <taxon>Eukaryota</taxon>
        <taxon>Fungi</taxon>
        <taxon>Fungi incertae sedis</taxon>
        <taxon>Mucoromycota</taxon>
        <taxon>Mucoromycotina</taxon>
        <taxon>Endogonomycetes</taxon>
        <taxon>Endogonales</taxon>
        <taxon>Endogonaceae</taxon>
        <taxon>Jimgerdemannia</taxon>
    </lineage>
</organism>
<dbReference type="Proteomes" id="UP000274822">
    <property type="component" value="Unassembled WGS sequence"/>
</dbReference>
<evidence type="ECO:0000313" key="1">
    <source>
        <dbReference type="EMBL" id="RUS28028.1"/>
    </source>
</evidence>
<evidence type="ECO:0000313" key="2">
    <source>
        <dbReference type="Proteomes" id="UP000274822"/>
    </source>
</evidence>
<name>A0A433QE23_9FUNG</name>
<protein>
    <submittedName>
        <fullName evidence="1">Uncharacterized protein</fullName>
    </submittedName>
</protein>
<reference evidence="1 2" key="1">
    <citation type="journal article" date="2018" name="New Phytol.">
        <title>Phylogenomics of Endogonaceae and evolution of mycorrhizas within Mucoromycota.</title>
        <authorList>
            <person name="Chang Y."/>
            <person name="Desiro A."/>
            <person name="Na H."/>
            <person name="Sandor L."/>
            <person name="Lipzen A."/>
            <person name="Clum A."/>
            <person name="Barry K."/>
            <person name="Grigoriev I.V."/>
            <person name="Martin F.M."/>
            <person name="Stajich J.E."/>
            <person name="Smith M.E."/>
            <person name="Bonito G."/>
            <person name="Spatafora J.W."/>
        </authorList>
    </citation>
    <scope>NUCLEOTIDE SEQUENCE [LARGE SCALE GENOMIC DNA]</scope>
    <source>
        <strain evidence="1 2">AD002</strain>
    </source>
</reference>
<feature type="non-terminal residue" evidence="1">
    <location>
        <position position="63"/>
    </location>
</feature>
<proteinExistence type="predicted"/>
<accession>A0A433QE23</accession>
<comment type="caution">
    <text evidence="1">The sequence shown here is derived from an EMBL/GenBank/DDBJ whole genome shotgun (WGS) entry which is preliminary data.</text>
</comment>
<dbReference type="EMBL" id="RBNJ01007332">
    <property type="protein sequence ID" value="RUS28028.1"/>
    <property type="molecule type" value="Genomic_DNA"/>
</dbReference>
<dbReference type="AlphaFoldDB" id="A0A433QE23"/>
<keyword evidence="2" id="KW-1185">Reference proteome</keyword>
<gene>
    <name evidence="1" type="ORF">BC938DRAFT_482448</name>
</gene>
<sequence length="63" mass="7045">MYYGAINLSQLVGPLPPPSEVDDDIIDALLKFLKASQTKDRTTKSVVFSQWNSFLDVVEKAML</sequence>